<dbReference type="PANTHER" id="PTHR31159:SF1">
    <property type="entry name" value="COMM DOMAIN-CONTAINING PROTEIN 3"/>
    <property type="match status" value="1"/>
</dbReference>
<dbReference type="InterPro" id="IPR017920">
    <property type="entry name" value="COMM"/>
</dbReference>
<accession>A0AAV4Q397</accession>
<evidence type="ECO:0000256" key="1">
    <source>
        <dbReference type="ARBA" id="ARBA00016548"/>
    </source>
</evidence>
<dbReference type="Proteomes" id="UP001054837">
    <property type="component" value="Unassembled WGS sequence"/>
</dbReference>
<protein>
    <recommendedName>
        <fullName evidence="1">COMM domain-containing protein 3</fullName>
    </recommendedName>
</protein>
<name>A0AAV4Q397_9ARAC</name>
<evidence type="ECO:0000313" key="4">
    <source>
        <dbReference type="EMBL" id="GIY04403.1"/>
    </source>
</evidence>
<dbReference type="GO" id="GO:0006814">
    <property type="term" value="P:sodium ion transport"/>
    <property type="evidence" value="ECO:0007669"/>
    <property type="project" value="InterPro"/>
</dbReference>
<dbReference type="PANTHER" id="PTHR31159">
    <property type="entry name" value="COMM DOMAIN-CONTAINING PROTEIN 3"/>
    <property type="match status" value="1"/>
</dbReference>
<dbReference type="EMBL" id="BPLQ01003926">
    <property type="protein sequence ID" value="GIY04403.1"/>
    <property type="molecule type" value="Genomic_DNA"/>
</dbReference>
<comment type="similarity">
    <text evidence="2">Belongs to the COMM domain-containing protein 3 family.</text>
</comment>
<dbReference type="Pfam" id="PF07258">
    <property type="entry name" value="COMM_domain"/>
    <property type="match status" value="1"/>
</dbReference>
<evidence type="ECO:0000313" key="5">
    <source>
        <dbReference type="Proteomes" id="UP001054837"/>
    </source>
</evidence>
<reference evidence="4 5" key="1">
    <citation type="submission" date="2021-06" db="EMBL/GenBank/DDBJ databases">
        <title>Caerostris darwini draft genome.</title>
        <authorList>
            <person name="Kono N."/>
            <person name="Arakawa K."/>
        </authorList>
    </citation>
    <scope>NUCLEOTIDE SEQUENCE [LARGE SCALE GENOMIC DNA]</scope>
</reference>
<organism evidence="4 5">
    <name type="scientific">Caerostris darwini</name>
    <dbReference type="NCBI Taxonomy" id="1538125"/>
    <lineage>
        <taxon>Eukaryota</taxon>
        <taxon>Metazoa</taxon>
        <taxon>Ecdysozoa</taxon>
        <taxon>Arthropoda</taxon>
        <taxon>Chelicerata</taxon>
        <taxon>Arachnida</taxon>
        <taxon>Araneae</taxon>
        <taxon>Araneomorphae</taxon>
        <taxon>Entelegynae</taxon>
        <taxon>Araneoidea</taxon>
        <taxon>Araneidae</taxon>
        <taxon>Caerostris</taxon>
    </lineage>
</organism>
<sequence>MELSKLILDGISSVANIDDQSFNRLLNNVFEVTATDKLLKANKCDIKLATDKEAYSSLLCLVVEAAKHNADSASISSTLEECRWDASHISSFVNMFQTHKEKIQTALSMISETHNQIIDVEWRQDFVIKSNNCEKICEPSYIISLKTWNPHSNSSENVPFSCTLEQLEDLVLKLKDATKCIERNAG</sequence>
<dbReference type="InterPro" id="IPR037355">
    <property type="entry name" value="COMMD3"/>
</dbReference>
<evidence type="ECO:0000256" key="2">
    <source>
        <dbReference type="ARBA" id="ARBA00093469"/>
    </source>
</evidence>
<dbReference type="Pfam" id="PF21672">
    <property type="entry name" value="COMM_HN"/>
    <property type="match status" value="1"/>
</dbReference>
<comment type="caution">
    <text evidence="4">The sequence shown here is derived from an EMBL/GenBank/DDBJ whole genome shotgun (WGS) entry which is preliminary data.</text>
</comment>
<evidence type="ECO:0000259" key="3">
    <source>
        <dbReference type="PROSITE" id="PS51269"/>
    </source>
</evidence>
<dbReference type="AlphaFoldDB" id="A0AAV4Q397"/>
<feature type="domain" description="COMM" evidence="3">
    <location>
        <begin position="116"/>
        <end position="185"/>
    </location>
</feature>
<dbReference type="PROSITE" id="PS51269">
    <property type="entry name" value="COMM"/>
    <property type="match status" value="1"/>
</dbReference>
<gene>
    <name evidence="4" type="primary">Commd3</name>
    <name evidence="4" type="ORF">CDAR_12941</name>
</gene>
<proteinExistence type="inferred from homology"/>
<keyword evidence="5" id="KW-1185">Reference proteome</keyword>